<dbReference type="PANTHER" id="PTHR11012">
    <property type="entry name" value="PROTEIN KINASE-LIKE DOMAIN-CONTAINING"/>
    <property type="match status" value="1"/>
</dbReference>
<evidence type="ECO:0000259" key="1">
    <source>
        <dbReference type="SMART" id="SM00587"/>
    </source>
</evidence>
<dbReference type="EMBL" id="CADEPI010000089">
    <property type="protein sequence ID" value="CAB3373779.1"/>
    <property type="molecule type" value="Genomic_DNA"/>
</dbReference>
<comment type="caution">
    <text evidence="2">The sequence shown here is derived from an EMBL/GenBank/DDBJ whole genome shotgun (WGS) entry which is preliminary data.</text>
</comment>
<feature type="domain" description="CHK kinase-like" evidence="1">
    <location>
        <begin position="121"/>
        <end position="290"/>
    </location>
</feature>
<dbReference type="InterPro" id="IPR004119">
    <property type="entry name" value="EcKL"/>
</dbReference>
<evidence type="ECO:0000313" key="3">
    <source>
        <dbReference type="Proteomes" id="UP000494165"/>
    </source>
</evidence>
<name>A0A8S1D0B0_9INSE</name>
<gene>
    <name evidence="2" type="ORF">CLODIP_2_CD04595</name>
</gene>
<accession>A0A8S1D0B0</accession>
<protein>
    <recommendedName>
        <fullName evidence="1">CHK kinase-like domain-containing protein</fullName>
    </recommendedName>
</protein>
<dbReference type="OrthoDB" id="7419139at2759"/>
<dbReference type="SMART" id="SM00587">
    <property type="entry name" value="CHK"/>
    <property type="match status" value="1"/>
</dbReference>
<proteinExistence type="predicted"/>
<sequence length="307" mass="35469">MDPIEAADIQSALQNLLGTTKDVAFEYEVAKGTEKLQGFVSLIKRAVVTYEDGIGEKKEVRLIVKMPPVSEHQLSYTKGSDFHQRECDFFNSAVPILERNFKNSPASFPLVKCYLANERAVILEDLCASRHEIVSKPLSSTNYCSLEYIYIEMVFQQLALFHSASVGTNWPKVLPLIQVDGLFEGHGRNMMEPRIKNGALFVAEVLRLEFPDAFKKYSEWLSTGEFYNRIVDLCKPSQHRRNCLCHGDMWENNVMFRFDKDRQVKINKKKARRVLFSMVYSFYFCKSHDKRPESSNQKLREQQISPI</sequence>
<dbReference type="SUPFAM" id="SSF56112">
    <property type="entry name" value="Protein kinase-like (PK-like)"/>
    <property type="match status" value="1"/>
</dbReference>
<dbReference type="Pfam" id="PF02958">
    <property type="entry name" value="EcKL"/>
    <property type="match status" value="1"/>
</dbReference>
<dbReference type="InterPro" id="IPR015897">
    <property type="entry name" value="CHK_kinase-like"/>
</dbReference>
<dbReference type="AlphaFoldDB" id="A0A8S1D0B0"/>
<organism evidence="2 3">
    <name type="scientific">Cloeon dipterum</name>
    <dbReference type="NCBI Taxonomy" id="197152"/>
    <lineage>
        <taxon>Eukaryota</taxon>
        <taxon>Metazoa</taxon>
        <taxon>Ecdysozoa</taxon>
        <taxon>Arthropoda</taxon>
        <taxon>Hexapoda</taxon>
        <taxon>Insecta</taxon>
        <taxon>Pterygota</taxon>
        <taxon>Palaeoptera</taxon>
        <taxon>Ephemeroptera</taxon>
        <taxon>Pisciforma</taxon>
        <taxon>Baetidae</taxon>
        <taxon>Cloeon</taxon>
    </lineage>
</organism>
<reference evidence="2 3" key="1">
    <citation type="submission" date="2020-04" db="EMBL/GenBank/DDBJ databases">
        <authorList>
            <person name="Alioto T."/>
            <person name="Alioto T."/>
            <person name="Gomez Garrido J."/>
        </authorList>
    </citation>
    <scope>NUCLEOTIDE SEQUENCE [LARGE SCALE GENOMIC DNA]</scope>
</reference>
<dbReference type="Proteomes" id="UP000494165">
    <property type="component" value="Unassembled WGS sequence"/>
</dbReference>
<evidence type="ECO:0000313" key="2">
    <source>
        <dbReference type="EMBL" id="CAB3373779.1"/>
    </source>
</evidence>
<dbReference type="InterPro" id="IPR011009">
    <property type="entry name" value="Kinase-like_dom_sf"/>
</dbReference>
<keyword evidence="3" id="KW-1185">Reference proteome</keyword>
<dbReference type="PANTHER" id="PTHR11012:SF30">
    <property type="entry name" value="PROTEIN KINASE-LIKE DOMAIN-CONTAINING"/>
    <property type="match status" value="1"/>
</dbReference>